<keyword evidence="3" id="KW-1185">Reference proteome</keyword>
<feature type="chain" id="PRO_5042833128" evidence="1">
    <location>
        <begin position="30"/>
        <end position="183"/>
    </location>
</feature>
<keyword evidence="1" id="KW-0732">Signal</keyword>
<protein>
    <submittedName>
        <fullName evidence="2">Uncharacterized protein</fullName>
    </submittedName>
</protein>
<dbReference type="Proteomes" id="UP001417504">
    <property type="component" value="Unassembled WGS sequence"/>
</dbReference>
<name>A0AAP0DZ65_9MAGN</name>
<comment type="caution">
    <text evidence="2">The sequence shown here is derived from an EMBL/GenBank/DDBJ whole genome shotgun (WGS) entry which is preliminary data.</text>
</comment>
<evidence type="ECO:0000256" key="1">
    <source>
        <dbReference type="SAM" id="SignalP"/>
    </source>
</evidence>
<gene>
    <name evidence="2" type="ORF">Sjap_026664</name>
</gene>
<evidence type="ECO:0000313" key="3">
    <source>
        <dbReference type="Proteomes" id="UP001417504"/>
    </source>
</evidence>
<dbReference type="EMBL" id="JBBNAE010000018">
    <property type="protein sequence ID" value="KAK9081377.1"/>
    <property type="molecule type" value="Genomic_DNA"/>
</dbReference>
<evidence type="ECO:0000313" key="2">
    <source>
        <dbReference type="EMBL" id="KAK9081377.1"/>
    </source>
</evidence>
<dbReference type="AlphaFoldDB" id="A0AAP0DZ65"/>
<organism evidence="2 3">
    <name type="scientific">Stephania japonica</name>
    <dbReference type="NCBI Taxonomy" id="461633"/>
    <lineage>
        <taxon>Eukaryota</taxon>
        <taxon>Viridiplantae</taxon>
        <taxon>Streptophyta</taxon>
        <taxon>Embryophyta</taxon>
        <taxon>Tracheophyta</taxon>
        <taxon>Spermatophyta</taxon>
        <taxon>Magnoliopsida</taxon>
        <taxon>Ranunculales</taxon>
        <taxon>Menispermaceae</taxon>
        <taxon>Menispermoideae</taxon>
        <taxon>Cissampelideae</taxon>
        <taxon>Stephania</taxon>
    </lineage>
</organism>
<proteinExistence type="predicted"/>
<accession>A0AAP0DZ65</accession>
<reference evidence="2 3" key="1">
    <citation type="submission" date="2024-01" db="EMBL/GenBank/DDBJ databases">
        <title>Genome assemblies of Stephania.</title>
        <authorList>
            <person name="Yang L."/>
        </authorList>
    </citation>
    <scope>NUCLEOTIDE SEQUENCE [LARGE SCALE GENOMIC DNA]</scope>
    <source>
        <strain evidence="2">QJT</strain>
        <tissue evidence="2">Leaf</tissue>
    </source>
</reference>
<feature type="signal peptide" evidence="1">
    <location>
        <begin position="1"/>
        <end position="29"/>
    </location>
</feature>
<sequence>MAPVRPGRTLPIRLGWVVFTLCFLDSSLGCSHSDAEKVISTLVQHSPDLRERIILRKTSIPDGLAQGSTLRAKKFDQFCQTKLSLSLSLLLLKKTSNCESALDQVLKKRLDSQRLKKKEACCHVYEYRLRLFPSTMLDMEGIVTSRKKKCSSLFTLPSRVIYKLSSRLGSGDVVKKIDVADPL</sequence>